<organism evidence="2 3">
    <name type="scientific">Lasius niger</name>
    <name type="common">Black garden ant</name>
    <dbReference type="NCBI Taxonomy" id="67767"/>
    <lineage>
        <taxon>Eukaryota</taxon>
        <taxon>Metazoa</taxon>
        <taxon>Ecdysozoa</taxon>
        <taxon>Arthropoda</taxon>
        <taxon>Hexapoda</taxon>
        <taxon>Insecta</taxon>
        <taxon>Pterygota</taxon>
        <taxon>Neoptera</taxon>
        <taxon>Endopterygota</taxon>
        <taxon>Hymenoptera</taxon>
        <taxon>Apocrita</taxon>
        <taxon>Aculeata</taxon>
        <taxon>Formicoidea</taxon>
        <taxon>Formicidae</taxon>
        <taxon>Formicinae</taxon>
        <taxon>Lasius</taxon>
        <taxon>Lasius</taxon>
    </lineage>
</organism>
<dbReference type="OrthoDB" id="7554612at2759"/>
<evidence type="ECO:0000313" key="2">
    <source>
        <dbReference type="EMBL" id="KMQ88226.1"/>
    </source>
</evidence>
<accession>A0A0J7KDF9</accession>
<evidence type="ECO:0000256" key="1">
    <source>
        <dbReference type="SAM" id="MobiDB-lite"/>
    </source>
</evidence>
<sequence length="200" mass="22074">MLFVSIQFLKIRRSKQKSGSAVKAEEKLRDASKGTKCGKDLDWTTTNRKSRRERLNSDSGKSGNNPVRTQPKKGEKGSKAKEAGLSRMPPKTAAVLITGRSKNFSYRDALMRARNEIFLTDLKIEKTRIRRATNGGYLIEVLDTDGEDKAKALLVKLSALLPEEQAANARPVTSGELRFVGLDDTILGEEVAQLIALEGK</sequence>
<dbReference type="PaxDb" id="67767-A0A0J7KDF9"/>
<dbReference type="Proteomes" id="UP000036403">
    <property type="component" value="Unassembled WGS sequence"/>
</dbReference>
<evidence type="ECO:0008006" key="4">
    <source>
        <dbReference type="Google" id="ProtNLM"/>
    </source>
</evidence>
<protein>
    <recommendedName>
        <fullName evidence="4">Gag-pol polyprotein</fullName>
    </recommendedName>
</protein>
<evidence type="ECO:0000313" key="3">
    <source>
        <dbReference type="Proteomes" id="UP000036403"/>
    </source>
</evidence>
<dbReference type="EMBL" id="LBMM01009306">
    <property type="protein sequence ID" value="KMQ88226.1"/>
    <property type="molecule type" value="Genomic_DNA"/>
</dbReference>
<gene>
    <name evidence="2" type="ORF">RF55_12322</name>
</gene>
<dbReference type="AlphaFoldDB" id="A0A0J7KDF9"/>
<feature type="compositionally biased region" description="Basic and acidic residues" evidence="1">
    <location>
        <begin position="23"/>
        <end position="42"/>
    </location>
</feature>
<proteinExistence type="predicted"/>
<name>A0A0J7KDF9_LASNI</name>
<reference evidence="2 3" key="1">
    <citation type="submission" date="2015-04" db="EMBL/GenBank/DDBJ databases">
        <title>Lasius niger genome sequencing.</title>
        <authorList>
            <person name="Konorov E.A."/>
            <person name="Nikitin M.A."/>
            <person name="Kirill M.V."/>
            <person name="Chang P."/>
        </authorList>
    </citation>
    <scope>NUCLEOTIDE SEQUENCE [LARGE SCALE GENOMIC DNA]</scope>
    <source>
        <tissue evidence="2">Whole</tissue>
    </source>
</reference>
<feature type="region of interest" description="Disordered" evidence="1">
    <location>
        <begin position="14"/>
        <end position="88"/>
    </location>
</feature>
<feature type="compositionally biased region" description="Polar residues" evidence="1">
    <location>
        <begin position="57"/>
        <end position="68"/>
    </location>
</feature>
<feature type="compositionally biased region" description="Basic and acidic residues" evidence="1">
    <location>
        <begin position="72"/>
        <end position="84"/>
    </location>
</feature>
<comment type="caution">
    <text evidence="2">The sequence shown here is derived from an EMBL/GenBank/DDBJ whole genome shotgun (WGS) entry which is preliminary data.</text>
</comment>
<keyword evidence="3" id="KW-1185">Reference proteome</keyword>